<keyword evidence="4" id="KW-1185">Reference proteome</keyword>
<name>A0A2R7Z2Q7_9ACTN</name>
<dbReference type="RefSeq" id="WP_108343057.1">
    <property type="nucleotide sequence ID" value="NZ_PYXZ01000001.1"/>
</dbReference>
<feature type="compositionally biased region" description="Acidic residues" evidence="1">
    <location>
        <begin position="43"/>
        <end position="63"/>
    </location>
</feature>
<keyword evidence="2" id="KW-1133">Transmembrane helix</keyword>
<evidence type="ECO:0000313" key="4">
    <source>
        <dbReference type="Proteomes" id="UP000244867"/>
    </source>
</evidence>
<dbReference type="AlphaFoldDB" id="A0A2R7Z2Q7"/>
<dbReference type="OrthoDB" id="3790893at2"/>
<evidence type="ECO:0000313" key="3">
    <source>
        <dbReference type="EMBL" id="PUA82872.1"/>
    </source>
</evidence>
<organism evidence="3 4">
    <name type="scientific">Nocardioides currus</name>
    <dbReference type="NCBI Taxonomy" id="2133958"/>
    <lineage>
        <taxon>Bacteria</taxon>
        <taxon>Bacillati</taxon>
        <taxon>Actinomycetota</taxon>
        <taxon>Actinomycetes</taxon>
        <taxon>Propionibacteriales</taxon>
        <taxon>Nocardioidaceae</taxon>
        <taxon>Nocardioides</taxon>
    </lineage>
</organism>
<feature type="transmembrane region" description="Helical" evidence="2">
    <location>
        <begin position="176"/>
        <end position="194"/>
    </location>
</feature>
<feature type="transmembrane region" description="Helical" evidence="2">
    <location>
        <begin position="206"/>
        <end position="222"/>
    </location>
</feature>
<dbReference type="EMBL" id="PYXZ01000001">
    <property type="protein sequence ID" value="PUA82872.1"/>
    <property type="molecule type" value="Genomic_DNA"/>
</dbReference>
<accession>A0A2R7Z2Q7</accession>
<sequence length="256" mass="26836">MADQDRDDDGPSLELPSFFGRKKKARPEPDAAPEASSQPVPEPDSEPEPELAPDPVSDPEPEPETSSQPEPAPESEPEPAPEPEPVAVPPVAPRAVRAEPVAPVAVPTNAPAPGPAPVAEPVAESRPERERPALPGLQAALVVGAAIGLLAVLLTFGSLKLCEVVRGTDSCGGPGLLLLVATLVVLTYAGAWLLRAFGIDDPGSTSFLAVGLLTVVAVLFLLDVVYSWWMVIVVPLVGMATYALSWWVTTRFVDVE</sequence>
<feature type="region of interest" description="Disordered" evidence="1">
    <location>
        <begin position="1"/>
        <end position="88"/>
    </location>
</feature>
<reference evidence="3 4" key="1">
    <citation type="submission" date="2018-03" db="EMBL/GenBank/DDBJ databases">
        <authorList>
            <person name="Keele B.F."/>
        </authorList>
    </citation>
    <scope>NUCLEOTIDE SEQUENCE [LARGE SCALE GENOMIC DNA]</scope>
    <source>
        <strain evidence="3 4">IB-3</strain>
    </source>
</reference>
<feature type="region of interest" description="Disordered" evidence="1">
    <location>
        <begin position="106"/>
        <end position="131"/>
    </location>
</feature>
<evidence type="ECO:0000256" key="1">
    <source>
        <dbReference type="SAM" id="MobiDB-lite"/>
    </source>
</evidence>
<feature type="transmembrane region" description="Helical" evidence="2">
    <location>
        <begin position="228"/>
        <end position="248"/>
    </location>
</feature>
<feature type="transmembrane region" description="Helical" evidence="2">
    <location>
        <begin position="136"/>
        <end position="156"/>
    </location>
</feature>
<comment type="caution">
    <text evidence="3">The sequence shown here is derived from an EMBL/GenBank/DDBJ whole genome shotgun (WGS) entry which is preliminary data.</text>
</comment>
<feature type="compositionally biased region" description="Acidic residues" evidence="1">
    <location>
        <begin position="1"/>
        <end position="11"/>
    </location>
</feature>
<gene>
    <name evidence="3" type="ORF">C7S10_03980</name>
</gene>
<evidence type="ECO:0000256" key="2">
    <source>
        <dbReference type="SAM" id="Phobius"/>
    </source>
</evidence>
<keyword evidence="2" id="KW-0812">Transmembrane</keyword>
<dbReference type="Proteomes" id="UP000244867">
    <property type="component" value="Unassembled WGS sequence"/>
</dbReference>
<keyword evidence="2" id="KW-0472">Membrane</keyword>
<protein>
    <submittedName>
        <fullName evidence="3">Uncharacterized protein</fullName>
    </submittedName>
</protein>
<proteinExistence type="predicted"/>